<feature type="compositionally biased region" description="Acidic residues" evidence="1">
    <location>
        <begin position="122"/>
        <end position="134"/>
    </location>
</feature>
<feature type="compositionally biased region" description="Polar residues" evidence="1">
    <location>
        <begin position="46"/>
        <end position="57"/>
    </location>
</feature>
<evidence type="ECO:0000313" key="2">
    <source>
        <dbReference type="EMBL" id="CAG5113001.1"/>
    </source>
</evidence>
<feature type="region of interest" description="Disordered" evidence="1">
    <location>
        <begin position="1"/>
        <end position="282"/>
    </location>
</feature>
<feature type="compositionally biased region" description="Low complexity" evidence="1">
    <location>
        <begin position="214"/>
        <end position="240"/>
    </location>
</feature>
<feature type="compositionally biased region" description="Polar residues" evidence="1">
    <location>
        <begin position="83"/>
        <end position="101"/>
    </location>
</feature>
<protein>
    <submittedName>
        <fullName evidence="2">Oidioi.mRNA.OKI2018_I69.chr2.g7152.t1.cds</fullName>
    </submittedName>
</protein>
<accession>A0ABN7T587</accession>
<evidence type="ECO:0000313" key="3">
    <source>
        <dbReference type="Proteomes" id="UP001158576"/>
    </source>
</evidence>
<sequence length="282" mass="30796">MSDMESFLSSCTDASSSEDEDSSGDDDPFNEKSTNDPLLSEMPKTFVTSSPKMTSLRSDPKDDENEGLFGGNLSPIRGERSASDSFSTKVQDPRSANNSQACDDKATNLIDSKTTLAKDDIGLMDEEGDFDDDPFNSLFPNHKRKSLGRRTTSKKVQLPRNSSTKSKPSSQNIKAHSGGRTRCTGSQSGPKQTKNLQDDFVRNSQELLSTPHNSPSSSPQISRSSSRSSSPTTSKATKPTTSKKVKRRPEKCQDEALEPQVKRLTKPSKSAANMSQEMTLQI</sequence>
<feature type="compositionally biased region" description="Polar residues" evidence="1">
    <location>
        <begin position="159"/>
        <end position="174"/>
    </location>
</feature>
<feature type="compositionally biased region" description="Acidic residues" evidence="1">
    <location>
        <begin position="16"/>
        <end position="28"/>
    </location>
</feature>
<reference evidence="2 3" key="1">
    <citation type="submission" date="2021-04" db="EMBL/GenBank/DDBJ databases">
        <authorList>
            <person name="Bliznina A."/>
        </authorList>
    </citation>
    <scope>NUCLEOTIDE SEQUENCE [LARGE SCALE GENOMIC DNA]</scope>
</reference>
<dbReference type="Proteomes" id="UP001158576">
    <property type="component" value="Chromosome 2"/>
</dbReference>
<proteinExistence type="predicted"/>
<dbReference type="EMBL" id="OU015567">
    <property type="protein sequence ID" value="CAG5113001.1"/>
    <property type="molecule type" value="Genomic_DNA"/>
</dbReference>
<feature type="compositionally biased region" description="Basic residues" evidence="1">
    <location>
        <begin position="141"/>
        <end position="153"/>
    </location>
</feature>
<evidence type="ECO:0000256" key="1">
    <source>
        <dbReference type="SAM" id="MobiDB-lite"/>
    </source>
</evidence>
<name>A0ABN7T587_OIKDI</name>
<feature type="compositionally biased region" description="Polar residues" evidence="1">
    <location>
        <begin position="202"/>
        <end position="213"/>
    </location>
</feature>
<feature type="compositionally biased region" description="Polar residues" evidence="1">
    <location>
        <begin position="183"/>
        <end position="195"/>
    </location>
</feature>
<organism evidence="2 3">
    <name type="scientific">Oikopleura dioica</name>
    <name type="common">Tunicate</name>
    <dbReference type="NCBI Taxonomy" id="34765"/>
    <lineage>
        <taxon>Eukaryota</taxon>
        <taxon>Metazoa</taxon>
        <taxon>Chordata</taxon>
        <taxon>Tunicata</taxon>
        <taxon>Appendicularia</taxon>
        <taxon>Copelata</taxon>
        <taxon>Oikopleuridae</taxon>
        <taxon>Oikopleura</taxon>
    </lineage>
</organism>
<feature type="compositionally biased region" description="Polar residues" evidence="1">
    <location>
        <begin position="267"/>
        <end position="282"/>
    </location>
</feature>
<gene>
    <name evidence="2" type="ORF">OKIOD_LOCUS15917</name>
</gene>
<keyword evidence="3" id="KW-1185">Reference proteome</keyword>